<name>A0A292ZIT6_SPHSA</name>
<reference evidence="1 2" key="2">
    <citation type="journal article" date="2013" name="Environ. Sci. Technol.">
        <title>The 4-tert-butylphenol-utilizing bacterium Sphingobium fuliginis OMI can degrade bisphenols via phenolic ring hydroxylation and meta-cleavage pathway.</title>
        <authorList>
            <person name="Ogata Y."/>
            <person name="Goda S."/>
            <person name="Toyama T."/>
            <person name="Sei K."/>
            <person name="Ike M."/>
        </authorList>
    </citation>
    <scope>NUCLEOTIDE SEQUENCE [LARGE SCALE GENOMIC DNA]</scope>
    <source>
        <strain evidence="1 2">OMI</strain>
    </source>
</reference>
<dbReference type="Proteomes" id="UP000221538">
    <property type="component" value="Unassembled WGS sequence"/>
</dbReference>
<proteinExistence type="predicted"/>
<evidence type="ECO:0000313" key="2">
    <source>
        <dbReference type="Proteomes" id="UP000221538"/>
    </source>
</evidence>
<comment type="caution">
    <text evidence="1">The sequence shown here is derived from an EMBL/GenBank/DDBJ whole genome shotgun (WGS) entry which is preliminary data.</text>
</comment>
<gene>
    <name evidence="1" type="ORF">SFOMI_5237</name>
</gene>
<sequence length="58" mass="6563">MQLADGELVLARKPSSLGRHFRSGDATLNLDDGFVAFARRGDWDWQDCHIDPSFVSER</sequence>
<organism evidence="1 2">
    <name type="scientific">Sphingobium fuliginis (strain ATCC 27551)</name>
    <dbReference type="NCBI Taxonomy" id="336203"/>
    <lineage>
        <taxon>Bacteria</taxon>
        <taxon>Pseudomonadati</taxon>
        <taxon>Pseudomonadota</taxon>
        <taxon>Alphaproteobacteria</taxon>
        <taxon>Sphingomonadales</taxon>
        <taxon>Sphingomonadaceae</taxon>
        <taxon>Sphingobium</taxon>
    </lineage>
</organism>
<dbReference type="EMBL" id="BEWI01000034">
    <property type="protein sequence ID" value="GAY24652.1"/>
    <property type="molecule type" value="Genomic_DNA"/>
</dbReference>
<dbReference type="AlphaFoldDB" id="A0A292ZIT6"/>
<accession>A0A292ZIT6</accession>
<evidence type="ECO:0000313" key="1">
    <source>
        <dbReference type="EMBL" id="GAY24652.1"/>
    </source>
</evidence>
<reference evidence="1 2" key="1">
    <citation type="journal article" date="2013" name="Biodegradation">
        <title>Occurrence of 4-tert-butylphenol (4-t-BP) biodegradation in an aquatic sample caused by the presence of Spirodela polyrrhiza and isolation of a 4-t-BP-utilizing bacterium.</title>
        <authorList>
            <person name="Ogata Y."/>
            <person name="Toyama T."/>
            <person name="Yu N."/>
            <person name="Wang X."/>
            <person name="Sei K."/>
            <person name="Ike M."/>
        </authorList>
    </citation>
    <scope>NUCLEOTIDE SEQUENCE [LARGE SCALE GENOMIC DNA]</scope>
    <source>
        <strain evidence="1 2">OMI</strain>
    </source>
</reference>
<protein>
    <submittedName>
        <fullName evidence="1">Uncharacterized protein</fullName>
    </submittedName>
</protein>